<dbReference type="Gene3D" id="3.40.50.12580">
    <property type="match status" value="1"/>
</dbReference>
<reference evidence="1 2" key="1">
    <citation type="submission" date="2018-08" db="EMBL/GenBank/DDBJ databases">
        <title>Komagataeibacter sp. AV 382.</title>
        <authorList>
            <person name="Skraban J."/>
            <person name="Trcek J."/>
        </authorList>
    </citation>
    <scope>NUCLEOTIDE SEQUENCE [LARGE SCALE GENOMIC DNA]</scope>
    <source>
        <strain evidence="1 2">AV 382</strain>
    </source>
</reference>
<protein>
    <recommendedName>
        <fullName evidence="3">Glycerophosphotransferase</fullName>
    </recommendedName>
</protein>
<proteinExistence type="predicted"/>
<evidence type="ECO:0008006" key="3">
    <source>
        <dbReference type="Google" id="ProtNLM"/>
    </source>
</evidence>
<dbReference type="RefSeq" id="WP_116701530.1">
    <property type="nucleotide sequence ID" value="NZ_QUWV01000001.1"/>
</dbReference>
<evidence type="ECO:0000313" key="2">
    <source>
        <dbReference type="Proteomes" id="UP000262371"/>
    </source>
</evidence>
<accession>A0A371Z4Z9</accession>
<dbReference type="OrthoDB" id="8437129at2"/>
<dbReference type="GO" id="GO:0016020">
    <property type="term" value="C:membrane"/>
    <property type="evidence" value="ECO:0007669"/>
    <property type="project" value="InterPro"/>
</dbReference>
<comment type="caution">
    <text evidence="1">The sequence shown here is derived from an EMBL/GenBank/DDBJ whole genome shotgun (WGS) entry which is preliminary data.</text>
</comment>
<evidence type="ECO:0000313" key="1">
    <source>
        <dbReference type="EMBL" id="RFD21565.1"/>
    </source>
</evidence>
<dbReference type="InterPro" id="IPR007554">
    <property type="entry name" value="Glycerophosphate_synth"/>
</dbReference>
<dbReference type="InterPro" id="IPR043148">
    <property type="entry name" value="TagF_C"/>
</dbReference>
<keyword evidence="2" id="KW-1185">Reference proteome</keyword>
<gene>
    <name evidence="1" type="ORF">DY926_00230</name>
</gene>
<dbReference type="Pfam" id="PF04464">
    <property type="entry name" value="Glyphos_transf"/>
    <property type="match status" value="1"/>
</dbReference>
<name>A0A371Z4Z9_9PROT</name>
<dbReference type="GO" id="GO:0047355">
    <property type="term" value="F:CDP-glycerol glycerophosphotransferase activity"/>
    <property type="evidence" value="ECO:0007669"/>
    <property type="project" value="InterPro"/>
</dbReference>
<sequence>MKIAFLYIAEAYQCYHGASIASVLSHYPDVEIVIYYNDPACLPHLKSLEHGADTKKIQYKRLRRSPFITIAQSIKKAGLLKPHIMKYNAEELNQYDAIVAVEYTAAWLRDVGVTHPKLILNPHGFGDRKNPTDALMPNFDLVLVAGQRMADDFLKRGLIRPDAHAVTGYVKYDMCEGWHDRNKSLFPNRNPIVIYNPHYETGFNSMPRFLETMLEDFRKQNDLNLIVAPHIKMYRRSYGLAPKLLERKSGPNILIDTRSKKLLDMTYTTAADIYVGDLSSQVYEFLMRPRPCVFLNTAQVEWRDNPFFQHWKLGDVVDDPKDLMAAIRAAPSRHYLYRDLQKEMAERTLGHMETGASRRCATAIMDFLSKK</sequence>
<dbReference type="SUPFAM" id="SSF53756">
    <property type="entry name" value="UDP-Glycosyltransferase/glycogen phosphorylase"/>
    <property type="match status" value="1"/>
</dbReference>
<dbReference type="AlphaFoldDB" id="A0A371Z4Z9"/>
<dbReference type="Proteomes" id="UP000262371">
    <property type="component" value="Unassembled WGS sequence"/>
</dbReference>
<organism evidence="1 2">
    <name type="scientific">Komagataeibacter melaceti</name>
    <dbReference type="NCBI Taxonomy" id="2766577"/>
    <lineage>
        <taxon>Bacteria</taxon>
        <taxon>Pseudomonadati</taxon>
        <taxon>Pseudomonadota</taxon>
        <taxon>Alphaproteobacteria</taxon>
        <taxon>Acetobacterales</taxon>
        <taxon>Acetobacteraceae</taxon>
        <taxon>Komagataeibacter</taxon>
    </lineage>
</organism>
<dbReference type="EMBL" id="QUWV01000001">
    <property type="protein sequence ID" value="RFD21565.1"/>
    <property type="molecule type" value="Genomic_DNA"/>
</dbReference>